<dbReference type="OrthoDB" id="2988991at2"/>
<keyword evidence="1" id="KW-1133">Transmembrane helix</keyword>
<feature type="transmembrane region" description="Helical" evidence="1">
    <location>
        <begin position="69"/>
        <end position="89"/>
    </location>
</feature>
<dbReference type="HOGENOM" id="CLU_149197_3_1_9"/>
<reference evidence="2 3" key="1">
    <citation type="submission" date="2010-12" db="EMBL/GenBank/DDBJ databases">
        <title>Complete sequence of Bacillus cellulosilyticus DSM 2522.</title>
        <authorList>
            <consortium name="US DOE Joint Genome Institute"/>
            <person name="Lucas S."/>
            <person name="Copeland A."/>
            <person name="Lapidus A."/>
            <person name="Cheng J.-F."/>
            <person name="Bruce D."/>
            <person name="Goodwin L."/>
            <person name="Pitluck S."/>
            <person name="Chertkov O."/>
            <person name="Detter J.C."/>
            <person name="Han C."/>
            <person name="Tapia R."/>
            <person name="Land M."/>
            <person name="Hauser L."/>
            <person name="Jeffries C."/>
            <person name="Kyrpides N."/>
            <person name="Ivanova N."/>
            <person name="Mikhailova N."/>
            <person name="Brumm P."/>
            <person name="Mead D."/>
            <person name="Woyke T."/>
        </authorList>
    </citation>
    <scope>NUCLEOTIDE SEQUENCE [LARGE SCALE GENOMIC DNA]</scope>
    <source>
        <strain evidence="3">ATCC 21833 / DSM 2522 / FERM P-1141 / JCM 9156 / N-4</strain>
    </source>
</reference>
<dbReference type="EMBL" id="CP002394">
    <property type="protein sequence ID" value="ADU29759.1"/>
    <property type="molecule type" value="Genomic_DNA"/>
</dbReference>
<dbReference type="STRING" id="649639.Bcell_1496"/>
<dbReference type="NCBIfam" id="TIGR04086">
    <property type="entry name" value="TIGR04086_membr"/>
    <property type="match status" value="1"/>
</dbReference>
<keyword evidence="3" id="KW-1185">Reference proteome</keyword>
<accession>E6TV75</accession>
<dbReference type="eggNOG" id="ENOG5033314">
    <property type="taxonomic scope" value="Bacteria"/>
</dbReference>
<gene>
    <name evidence="2" type="ordered locus">Bcell_1496</name>
</gene>
<keyword evidence="1" id="KW-0472">Membrane</keyword>
<feature type="transmembrane region" description="Helical" evidence="1">
    <location>
        <begin position="43"/>
        <end position="62"/>
    </location>
</feature>
<sequence length="126" mass="13598" precursor="true">MHHRLFSSALYGILTILILVIVASFISSALLRFTSLQEGSLTWFLIGFPFLAVFIGGFIAGGRTGQKGWFAGAVTAILYSFVIFLVQFLGYNQGFDTTQLLIHSGYVIAAILGGIIGVNVRGESFS</sequence>
<dbReference type="AlphaFoldDB" id="E6TV75"/>
<evidence type="ECO:0000313" key="3">
    <source>
        <dbReference type="Proteomes" id="UP000001401"/>
    </source>
</evidence>
<dbReference type="InterPro" id="IPR023804">
    <property type="entry name" value="DUF3792_TM"/>
</dbReference>
<evidence type="ECO:0000256" key="1">
    <source>
        <dbReference type="SAM" id="Phobius"/>
    </source>
</evidence>
<organism evidence="2 3">
    <name type="scientific">Evansella cellulosilytica (strain ATCC 21833 / DSM 2522 / FERM P-1141 / JCM 9156 / N-4)</name>
    <name type="common">Bacillus cellulosilyticus</name>
    <dbReference type="NCBI Taxonomy" id="649639"/>
    <lineage>
        <taxon>Bacteria</taxon>
        <taxon>Bacillati</taxon>
        <taxon>Bacillota</taxon>
        <taxon>Bacilli</taxon>
        <taxon>Bacillales</taxon>
        <taxon>Bacillaceae</taxon>
        <taxon>Evansella</taxon>
    </lineage>
</organism>
<feature type="transmembrane region" description="Helical" evidence="1">
    <location>
        <begin position="9"/>
        <end position="31"/>
    </location>
</feature>
<dbReference type="KEGG" id="bco:Bcell_1496"/>
<feature type="transmembrane region" description="Helical" evidence="1">
    <location>
        <begin position="101"/>
        <end position="120"/>
    </location>
</feature>
<protein>
    <recommendedName>
        <fullName evidence="4">TIGR04086 family membrane protein</fullName>
    </recommendedName>
</protein>
<evidence type="ECO:0008006" key="4">
    <source>
        <dbReference type="Google" id="ProtNLM"/>
    </source>
</evidence>
<proteinExistence type="predicted"/>
<dbReference type="Proteomes" id="UP000001401">
    <property type="component" value="Chromosome"/>
</dbReference>
<keyword evidence="1" id="KW-0812">Transmembrane</keyword>
<dbReference type="RefSeq" id="WP_013488096.1">
    <property type="nucleotide sequence ID" value="NC_014829.1"/>
</dbReference>
<dbReference type="Pfam" id="PF12670">
    <property type="entry name" value="DUF3792"/>
    <property type="match status" value="1"/>
</dbReference>
<name>E6TV75_EVAC2</name>
<evidence type="ECO:0000313" key="2">
    <source>
        <dbReference type="EMBL" id="ADU29759.1"/>
    </source>
</evidence>